<dbReference type="PANTHER" id="PTHR30614">
    <property type="entry name" value="MEMBRANE COMPONENT OF AMINO ACID ABC TRANSPORTER"/>
    <property type="match status" value="1"/>
</dbReference>
<evidence type="ECO:0000256" key="6">
    <source>
        <dbReference type="ARBA" id="ARBA00022989"/>
    </source>
</evidence>
<evidence type="ECO:0000313" key="11">
    <source>
        <dbReference type="EMBL" id="MBM9468293.1"/>
    </source>
</evidence>
<keyword evidence="2 8" id="KW-0813">Transport</keyword>
<keyword evidence="6 8" id="KW-1133">Transmembrane helix</keyword>
<dbReference type="CDD" id="cd06261">
    <property type="entry name" value="TM_PBP2"/>
    <property type="match status" value="1"/>
</dbReference>
<keyword evidence="7 8" id="KW-0472">Membrane</keyword>
<protein>
    <submittedName>
        <fullName evidence="11">Amino acid ABC transporter permease</fullName>
    </submittedName>
</protein>
<feature type="region of interest" description="Disordered" evidence="9">
    <location>
        <begin position="1"/>
        <end position="27"/>
    </location>
</feature>
<evidence type="ECO:0000256" key="9">
    <source>
        <dbReference type="SAM" id="MobiDB-lite"/>
    </source>
</evidence>
<organism evidence="11 12">
    <name type="scientific">Nakamurella leprariae</name>
    <dbReference type="NCBI Taxonomy" id="2803911"/>
    <lineage>
        <taxon>Bacteria</taxon>
        <taxon>Bacillati</taxon>
        <taxon>Actinomycetota</taxon>
        <taxon>Actinomycetes</taxon>
        <taxon>Nakamurellales</taxon>
        <taxon>Nakamurellaceae</taxon>
        <taxon>Nakamurella</taxon>
    </lineage>
</organism>
<dbReference type="NCBIfam" id="TIGR01726">
    <property type="entry name" value="HEQRo_perm_3TM"/>
    <property type="match status" value="1"/>
</dbReference>
<dbReference type="SUPFAM" id="SSF161098">
    <property type="entry name" value="MetI-like"/>
    <property type="match status" value="1"/>
</dbReference>
<evidence type="ECO:0000256" key="8">
    <source>
        <dbReference type="RuleBase" id="RU363032"/>
    </source>
</evidence>
<keyword evidence="3" id="KW-1003">Cell membrane</keyword>
<dbReference type="GO" id="GO:0022857">
    <property type="term" value="F:transmembrane transporter activity"/>
    <property type="evidence" value="ECO:0007669"/>
    <property type="project" value="InterPro"/>
</dbReference>
<dbReference type="InterPro" id="IPR010065">
    <property type="entry name" value="AA_ABC_transptr_permease_3TM"/>
</dbReference>
<comment type="similarity">
    <text evidence="8">Belongs to the binding-protein-dependent transport system permease family.</text>
</comment>
<dbReference type="InterPro" id="IPR000515">
    <property type="entry name" value="MetI-like"/>
</dbReference>
<evidence type="ECO:0000256" key="5">
    <source>
        <dbReference type="ARBA" id="ARBA00022970"/>
    </source>
</evidence>
<dbReference type="GO" id="GO:0043190">
    <property type="term" value="C:ATP-binding cassette (ABC) transporter complex"/>
    <property type="evidence" value="ECO:0007669"/>
    <property type="project" value="InterPro"/>
</dbReference>
<dbReference type="InterPro" id="IPR043429">
    <property type="entry name" value="ArtM/GltK/GlnP/TcyL/YhdX-like"/>
</dbReference>
<keyword evidence="4 8" id="KW-0812">Transmembrane</keyword>
<dbReference type="Pfam" id="PF00528">
    <property type="entry name" value="BPD_transp_1"/>
    <property type="match status" value="1"/>
</dbReference>
<dbReference type="AlphaFoldDB" id="A0A939BX83"/>
<comment type="caution">
    <text evidence="11">The sequence shown here is derived from an EMBL/GenBank/DDBJ whole genome shotgun (WGS) entry which is preliminary data.</text>
</comment>
<feature type="transmembrane region" description="Helical" evidence="8">
    <location>
        <begin position="146"/>
        <end position="166"/>
    </location>
</feature>
<dbReference type="Proteomes" id="UP000663792">
    <property type="component" value="Unassembled WGS sequence"/>
</dbReference>
<feature type="transmembrane region" description="Helical" evidence="8">
    <location>
        <begin position="37"/>
        <end position="55"/>
    </location>
</feature>
<evidence type="ECO:0000259" key="10">
    <source>
        <dbReference type="PROSITE" id="PS50928"/>
    </source>
</evidence>
<evidence type="ECO:0000313" key="12">
    <source>
        <dbReference type="Proteomes" id="UP000663792"/>
    </source>
</evidence>
<comment type="subcellular location">
    <subcellularLocation>
        <location evidence="1 8">Cell membrane</location>
        <topology evidence="1 8">Multi-pass membrane protein</topology>
    </subcellularLocation>
</comment>
<dbReference type="EMBL" id="JAERWK010000016">
    <property type="protein sequence ID" value="MBM9468293.1"/>
    <property type="molecule type" value="Genomic_DNA"/>
</dbReference>
<keyword evidence="5" id="KW-0029">Amino-acid transport</keyword>
<evidence type="ECO:0000256" key="7">
    <source>
        <dbReference type="ARBA" id="ARBA00023136"/>
    </source>
</evidence>
<feature type="transmembrane region" description="Helical" evidence="8">
    <location>
        <begin position="255"/>
        <end position="274"/>
    </location>
</feature>
<name>A0A939BX83_9ACTN</name>
<dbReference type="InterPro" id="IPR035906">
    <property type="entry name" value="MetI-like_sf"/>
</dbReference>
<proteinExistence type="inferred from homology"/>
<gene>
    <name evidence="11" type="ORF">JL106_13490</name>
</gene>
<accession>A0A939BX83</accession>
<keyword evidence="12" id="KW-1185">Reference proteome</keyword>
<sequence>MATTSGTTHPTGPTGEADDPPKPRMTRRQRARLSRGIQYAVLVIVVAVIAFRADWGNLQQAFFNTEVIGRMFPRVLIVALVNTLLYTALAFVFGLLLGIVIALMRLSSVGPYRWLASAYVELFRGLPALLVLFFVAYGIPNAFPGFTLPFLVMVTVGLGLTAAAYMSETIRAGIQAVPRGQVEAARTLGMSPARTMVTIVLPQAFRIVIPPLTNEIILLTKDSSLVYVLGVTAGQVELTKFSRDMLNTTVNSTPLLIGGLLYLCITLPLSQLVRRLEIRHAKAR</sequence>
<evidence type="ECO:0000256" key="1">
    <source>
        <dbReference type="ARBA" id="ARBA00004651"/>
    </source>
</evidence>
<feature type="transmembrane region" description="Helical" evidence="8">
    <location>
        <begin position="122"/>
        <end position="140"/>
    </location>
</feature>
<dbReference type="PROSITE" id="PS50928">
    <property type="entry name" value="ABC_TM1"/>
    <property type="match status" value="1"/>
</dbReference>
<reference evidence="11" key="1">
    <citation type="submission" date="2021-01" db="EMBL/GenBank/DDBJ databases">
        <title>YIM 132084 draft genome.</title>
        <authorList>
            <person name="An D."/>
        </authorList>
    </citation>
    <scope>NUCLEOTIDE SEQUENCE</scope>
    <source>
        <strain evidence="11">YIM 132084</strain>
    </source>
</reference>
<evidence type="ECO:0000256" key="3">
    <source>
        <dbReference type="ARBA" id="ARBA00022475"/>
    </source>
</evidence>
<evidence type="ECO:0000256" key="4">
    <source>
        <dbReference type="ARBA" id="ARBA00022692"/>
    </source>
</evidence>
<feature type="domain" description="ABC transmembrane type-1" evidence="10">
    <location>
        <begin position="80"/>
        <end position="273"/>
    </location>
</feature>
<feature type="compositionally biased region" description="Low complexity" evidence="9">
    <location>
        <begin position="1"/>
        <end position="15"/>
    </location>
</feature>
<evidence type="ECO:0000256" key="2">
    <source>
        <dbReference type="ARBA" id="ARBA00022448"/>
    </source>
</evidence>
<dbReference type="GO" id="GO:0006865">
    <property type="term" value="P:amino acid transport"/>
    <property type="evidence" value="ECO:0007669"/>
    <property type="project" value="UniProtKB-KW"/>
</dbReference>
<dbReference type="PANTHER" id="PTHR30614:SF0">
    <property type="entry name" value="L-CYSTINE TRANSPORT SYSTEM PERMEASE PROTEIN TCYL"/>
    <property type="match status" value="1"/>
</dbReference>
<dbReference type="Gene3D" id="1.10.3720.10">
    <property type="entry name" value="MetI-like"/>
    <property type="match status" value="1"/>
</dbReference>
<feature type="transmembrane region" description="Helical" evidence="8">
    <location>
        <begin position="75"/>
        <end position="101"/>
    </location>
</feature>